<evidence type="ECO:0000256" key="5">
    <source>
        <dbReference type="ARBA" id="ARBA00022692"/>
    </source>
</evidence>
<dbReference type="PROSITE" id="PS50283">
    <property type="entry name" value="NA_SOLUT_SYMP_3"/>
    <property type="match status" value="1"/>
</dbReference>
<feature type="transmembrane region" description="Helical" evidence="14">
    <location>
        <begin position="451"/>
        <end position="472"/>
    </location>
</feature>
<organism evidence="15 17">
    <name type="scientific">Methanohalophilus halophilus</name>
    <dbReference type="NCBI Taxonomy" id="2177"/>
    <lineage>
        <taxon>Archaea</taxon>
        <taxon>Methanobacteriati</taxon>
        <taxon>Methanobacteriota</taxon>
        <taxon>Stenosarchaea group</taxon>
        <taxon>Methanomicrobia</taxon>
        <taxon>Methanosarcinales</taxon>
        <taxon>Methanosarcinaceae</taxon>
        <taxon>Methanohalophilus</taxon>
    </lineage>
</organism>
<keyword evidence="4" id="KW-1003">Cell membrane</keyword>
<dbReference type="PROSITE" id="PS00456">
    <property type="entry name" value="NA_SOLUT_SYMP_1"/>
    <property type="match status" value="1"/>
</dbReference>
<dbReference type="InterPro" id="IPR001734">
    <property type="entry name" value="Na/solute_symporter"/>
</dbReference>
<dbReference type="Proteomes" id="UP000267921">
    <property type="component" value="Unassembled WGS sequence"/>
</dbReference>
<evidence type="ECO:0000313" key="16">
    <source>
        <dbReference type="EMBL" id="RNI07318.1"/>
    </source>
</evidence>
<keyword evidence="10 14" id="KW-0472">Membrane</keyword>
<dbReference type="Proteomes" id="UP000186879">
    <property type="component" value="Chromosome"/>
</dbReference>
<dbReference type="InterPro" id="IPR011851">
    <property type="entry name" value="Na/Pro_symporter"/>
</dbReference>
<feature type="transmembrane region" description="Helical" evidence="14">
    <location>
        <begin position="280"/>
        <end position="302"/>
    </location>
</feature>
<keyword evidence="3" id="KW-0813">Transport</keyword>
<dbReference type="GO" id="GO:0005886">
    <property type="term" value="C:plasma membrane"/>
    <property type="evidence" value="ECO:0007669"/>
    <property type="project" value="UniProtKB-SubCell"/>
</dbReference>
<dbReference type="Pfam" id="PF00474">
    <property type="entry name" value="SSF"/>
    <property type="match status" value="1"/>
</dbReference>
<dbReference type="AlphaFoldDB" id="A0A1L3Q4P8"/>
<feature type="transmembrane region" description="Helical" evidence="14">
    <location>
        <begin position="322"/>
        <end position="351"/>
    </location>
</feature>
<dbReference type="InterPro" id="IPR038377">
    <property type="entry name" value="Na/Glc_symporter_sf"/>
</dbReference>
<keyword evidence="11" id="KW-0739">Sodium transport</keyword>
<comment type="subcellular location">
    <subcellularLocation>
        <location evidence="1">Cell membrane</location>
        <topology evidence="1">Multi-pass membrane protein</topology>
    </subcellularLocation>
</comment>
<feature type="transmembrane region" description="Helical" evidence="14">
    <location>
        <begin position="372"/>
        <end position="391"/>
    </location>
</feature>
<dbReference type="KEGG" id="mhaz:BHR79_00060"/>
<keyword evidence="8" id="KW-0915">Sodium</keyword>
<reference evidence="15 17" key="1">
    <citation type="submission" date="2016-10" db="EMBL/GenBank/DDBJ databases">
        <title>Methanohalophilus halophilus.</title>
        <authorList>
            <person name="L'haridon S."/>
        </authorList>
    </citation>
    <scope>NUCLEOTIDE SEQUENCE [LARGE SCALE GENOMIC DNA]</scope>
    <source>
        <strain evidence="15 17">Z-7982</strain>
    </source>
</reference>
<evidence type="ECO:0000256" key="10">
    <source>
        <dbReference type="ARBA" id="ARBA00023136"/>
    </source>
</evidence>
<name>A0A1L3Q4P8_9EURY</name>
<dbReference type="PANTHER" id="PTHR48086:SF3">
    <property type="entry name" value="SODIUM_PROLINE SYMPORTER"/>
    <property type="match status" value="1"/>
</dbReference>
<dbReference type="Gene3D" id="1.20.1730.10">
    <property type="entry name" value="Sodium/glucose cotransporter"/>
    <property type="match status" value="1"/>
</dbReference>
<dbReference type="GO" id="GO:0015824">
    <property type="term" value="P:proline transport"/>
    <property type="evidence" value="ECO:0007669"/>
    <property type="project" value="InterPro"/>
</dbReference>
<evidence type="ECO:0000313" key="18">
    <source>
        <dbReference type="Proteomes" id="UP000267921"/>
    </source>
</evidence>
<dbReference type="InterPro" id="IPR050277">
    <property type="entry name" value="Sodium:Solute_Symporter"/>
</dbReference>
<evidence type="ECO:0000256" key="11">
    <source>
        <dbReference type="ARBA" id="ARBA00023201"/>
    </source>
</evidence>
<dbReference type="GO" id="GO:0005298">
    <property type="term" value="F:proline:sodium symporter activity"/>
    <property type="evidence" value="ECO:0007669"/>
    <property type="project" value="InterPro"/>
</dbReference>
<keyword evidence="9" id="KW-0406">Ion transport</keyword>
<proteinExistence type="inferred from homology"/>
<dbReference type="InterPro" id="IPR018212">
    <property type="entry name" value="Na/solute_symporter_CS"/>
</dbReference>
<dbReference type="EMBL" id="CP017921">
    <property type="protein sequence ID" value="APH39818.1"/>
    <property type="molecule type" value="Genomic_DNA"/>
</dbReference>
<evidence type="ECO:0000313" key="15">
    <source>
        <dbReference type="EMBL" id="APH39818.1"/>
    </source>
</evidence>
<evidence type="ECO:0000256" key="1">
    <source>
        <dbReference type="ARBA" id="ARBA00004651"/>
    </source>
</evidence>
<feature type="transmembrane region" description="Helical" evidence="14">
    <location>
        <begin position="125"/>
        <end position="149"/>
    </location>
</feature>
<evidence type="ECO:0000256" key="8">
    <source>
        <dbReference type="ARBA" id="ARBA00023053"/>
    </source>
</evidence>
<gene>
    <name evidence="16" type="primary">putP</name>
    <name evidence="15" type="ORF">BHR79_00060</name>
    <name evidence="16" type="ORF">EFE40_10245</name>
</gene>
<evidence type="ECO:0000256" key="12">
    <source>
        <dbReference type="ARBA" id="ARBA00033708"/>
    </source>
</evidence>
<accession>A0A1L3Q4P8</accession>
<evidence type="ECO:0000256" key="7">
    <source>
        <dbReference type="ARBA" id="ARBA00022989"/>
    </source>
</evidence>
<sequence>MTSGNQSVAIIIVLYLLFMLTIGFYYYKKTENLSDYILGGRRLNKWVTALSSQASDMSGWLLLGLPGYAYLSGMEAGWIALGLGVGTYLNWKFVAKRLRRYTKEAGDALTLPVYFENRFRDKSKLLRTISALFILIFFLFYTSSGFVAGGKLFSTVFGVEYFTALTIGVLVIISYTFLGGFMAVCWTDFFQGLLMVLAITIVPFAAMNGLGGISSTVDIIRTIDPSLLTPFTGSDGNLISLISVVSLLAWGFGYFGQPHILVRFMAINDPEEIKQSREIAITWVTISLAFAVIVGLVGRAYVPEFLAGASSETVFMVMVNSLFHPIIAGIMLAAILAAIMSTADSQLLVAASAFTEDIYRLVFKSNATQRELVWMGRATVIGISLLAYYFALDPASSVLDLVAYAWAGFGAAFGPAIIFSLFSRKVTRNAVLGGMISGGVMVILWKQLSGGIFDLYEIVPGFILSSIVILLITKMDREPAPEIQEEFDRVQQSA</sequence>
<dbReference type="CDD" id="cd11475">
    <property type="entry name" value="SLC5sbd_PutP"/>
    <property type="match status" value="1"/>
</dbReference>
<evidence type="ECO:0000256" key="2">
    <source>
        <dbReference type="ARBA" id="ARBA00006434"/>
    </source>
</evidence>
<keyword evidence="6" id="KW-0769">Symport</keyword>
<dbReference type="PANTHER" id="PTHR48086">
    <property type="entry name" value="SODIUM/PROLINE SYMPORTER-RELATED"/>
    <property type="match status" value="1"/>
</dbReference>
<dbReference type="NCBIfam" id="TIGR02121">
    <property type="entry name" value="Na_Pro_sym"/>
    <property type="match status" value="1"/>
</dbReference>
<dbReference type="NCBIfam" id="TIGR00813">
    <property type="entry name" value="sss"/>
    <property type="match status" value="1"/>
</dbReference>
<evidence type="ECO:0000313" key="17">
    <source>
        <dbReference type="Proteomes" id="UP000186879"/>
    </source>
</evidence>
<keyword evidence="17" id="KW-1185">Reference proteome</keyword>
<feature type="transmembrane region" description="Helical" evidence="14">
    <location>
        <begin position="429"/>
        <end position="445"/>
    </location>
</feature>
<evidence type="ECO:0000256" key="4">
    <source>
        <dbReference type="ARBA" id="ARBA00022475"/>
    </source>
</evidence>
<comment type="catalytic activity">
    <reaction evidence="12">
        <text>L-proline(in) + Na(+)(in) = L-proline(out) + Na(+)(out)</text>
        <dbReference type="Rhea" id="RHEA:28967"/>
        <dbReference type="ChEBI" id="CHEBI:29101"/>
        <dbReference type="ChEBI" id="CHEBI:60039"/>
    </reaction>
</comment>
<dbReference type="GO" id="GO:0031402">
    <property type="term" value="F:sodium ion binding"/>
    <property type="evidence" value="ECO:0007669"/>
    <property type="project" value="InterPro"/>
</dbReference>
<keyword evidence="5 14" id="KW-0812">Transmembrane</keyword>
<protein>
    <submittedName>
        <fullName evidence="15 16">Sodium/proline symporter</fullName>
    </submittedName>
</protein>
<reference evidence="16 18" key="2">
    <citation type="submission" date="2018-10" db="EMBL/GenBank/DDBJ databases">
        <title>Cultivation of a novel Methanohalophilus strain from Kebrit Deep of the Red Sea and a genomic comparison of members of the genus Methanohalophilus.</title>
        <authorList>
            <person name="Guan Y."/>
            <person name="Ngugi D.K."/>
            <person name="Stingl U."/>
        </authorList>
    </citation>
    <scope>NUCLEOTIDE SEQUENCE [LARGE SCALE GENOMIC DNA]</scope>
    <source>
        <strain evidence="16 18">DSM 3094</strain>
    </source>
</reference>
<evidence type="ECO:0000256" key="14">
    <source>
        <dbReference type="SAM" id="Phobius"/>
    </source>
</evidence>
<dbReference type="STRING" id="2177.BHR79_00060"/>
<feature type="transmembrane region" description="Helical" evidence="14">
    <location>
        <begin position="237"/>
        <end position="255"/>
    </location>
</feature>
<evidence type="ECO:0000256" key="3">
    <source>
        <dbReference type="ARBA" id="ARBA00022448"/>
    </source>
</evidence>
<feature type="transmembrane region" description="Helical" evidence="14">
    <location>
        <begin position="193"/>
        <end position="217"/>
    </location>
</feature>
<comment type="similarity">
    <text evidence="2 13">Belongs to the sodium:solute symporter (SSF) (TC 2.A.21) family.</text>
</comment>
<feature type="transmembrane region" description="Helical" evidence="14">
    <location>
        <begin position="67"/>
        <end position="91"/>
    </location>
</feature>
<evidence type="ECO:0000256" key="9">
    <source>
        <dbReference type="ARBA" id="ARBA00023065"/>
    </source>
</evidence>
<feature type="transmembrane region" description="Helical" evidence="14">
    <location>
        <begin position="7"/>
        <end position="27"/>
    </location>
</feature>
<feature type="transmembrane region" description="Helical" evidence="14">
    <location>
        <begin position="161"/>
        <end position="186"/>
    </location>
</feature>
<evidence type="ECO:0000256" key="6">
    <source>
        <dbReference type="ARBA" id="ARBA00022847"/>
    </source>
</evidence>
<keyword evidence="7 14" id="KW-1133">Transmembrane helix</keyword>
<feature type="transmembrane region" description="Helical" evidence="14">
    <location>
        <begin position="403"/>
        <end position="422"/>
    </location>
</feature>
<dbReference type="EMBL" id="RJJG01000009">
    <property type="protein sequence ID" value="RNI07318.1"/>
    <property type="molecule type" value="Genomic_DNA"/>
</dbReference>
<evidence type="ECO:0000256" key="13">
    <source>
        <dbReference type="RuleBase" id="RU362091"/>
    </source>
</evidence>